<evidence type="ECO:0000256" key="2">
    <source>
        <dbReference type="PROSITE-ProRule" id="PRU01282"/>
    </source>
</evidence>
<sequence>MYGLKTCDSCRKAKGAIQVAGHSATLRDLRETPLAPNEIARLLATFGEELVNRRSTTWRALSGVERARDPAALLTAHPALMKRPVIEAGGQLHLGWGREVQEVLLGKGAAGA</sequence>
<organism evidence="3 4">
    <name type="scientific">Rhodovulum strictum</name>
    <dbReference type="NCBI Taxonomy" id="58314"/>
    <lineage>
        <taxon>Bacteria</taxon>
        <taxon>Pseudomonadati</taxon>
        <taxon>Pseudomonadota</taxon>
        <taxon>Alphaproteobacteria</taxon>
        <taxon>Rhodobacterales</taxon>
        <taxon>Paracoccaceae</taxon>
        <taxon>Rhodovulum</taxon>
    </lineage>
</organism>
<dbReference type="PANTHER" id="PTHR30041:SF8">
    <property type="entry name" value="PROTEIN YFFB"/>
    <property type="match status" value="1"/>
</dbReference>
<dbReference type="SUPFAM" id="SSF52833">
    <property type="entry name" value="Thioredoxin-like"/>
    <property type="match status" value="1"/>
</dbReference>
<dbReference type="PROSITE" id="PS51353">
    <property type="entry name" value="ARSC"/>
    <property type="match status" value="1"/>
</dbReference>
<evidence type="ECO:0000313" key="4">
    <source>
        <dbReference type="Proteomes" id="UP000466730"/>
    </source>
</evidence>
<accession>A0A844BF75</accession>
<gene>
    <name evidence="3" type="ORF">GH815_09605</name>
</gene>
<name>A0A844BF75_9RHOB</name>
<dbReference type="Gene3D" id="3.40.30.10">
    <property type="entry name" value="Glutaredoxin"/>
    <property type="match status" value="1"/>
</dbReference>
<dbReference type="InterPro" id="IPR006660">
    <property type="entry name" value="Arsenate_reductase-like"/>
</dbReference>
<evidence type="ECO:0000313" key="3">
    <source>
        <dbReference type="EMBL" id="MRH21249.1"/>
    </source>
</evidence>
<dbReference type="Pfam" id="PF03960">
    <property type="entry name" value="ArsC"/>
    <property type="match status" value="1"/>
</dbReference>
<dbReference type="RefSeq" id="WP_343030769.1">
    <property type="nucleotide sequence ID" value="NZ_WJPO01000012.1"/>
</dbReference>
<dbReference type="AlphaFoldDB" id="A0A844BF75"/>
<dbReference type="InterPro" id="IPR036249">
    <property type="entry name" value="Thioredoxin-like_sf"/>
</dbReference>
<reference evidence="3 4" key="1">
    <citation type="submission" date="2019-11" db="EMBL/GenBank/DDBJ databases">
        <title>Draft Whole-Genome sequence of the marine photosynthetic bacterium Rhodovulum strictum DSM 11289.</title>
        <authorList>
            <person name="Kyndt J.A."/>
            <person name="Meyer T.E."/>
        </authorList>
    </citation>
    <scope>NUCLEOTIDE SEQUENCE [LARGE SCALE GENOMIC DNA]</scope>
    <source>
        <strain evidence="3 4">DSM 11289</strain>
    </source>
</reference>
<protein>
    <submittedName>
        <fullName evidence="3">Arsenate reductase</fullName>
    </submittedName>
</protein>
<comment type="caution">
    <text evidence="3">The sequence shown here is derived from an EMBL/GenBank/DDBJ whole genome shotgun (WGS) entry which is preliminary data.</text>
</comment>
<evidence type="ECO:0000256" key="1">
    <source>
        <dbReference type="ARBA" id="ARBA00007198"/>
    </source>
</evidence>
<dbReference type="Proteomes" id="UP000466730">
    <property type="component" value="Unassembled WGS sequence"/>
</dbReference>
<comment type="similarity">
    <text evidence="1 2">Belongs to the ArsC family.</text>
</comment>
<dbReference type="EMBL" id="WJPO01000012">
    <property type="protein sequence ID" value="MRH21249.1"/>
    <property type="molecule type" value="Genomic_DNA"/>
</dbReference>
<proteinExistence type="inferred from homology"/>
<dbReference type="PANTHER" id="PTHR30041">
    <property type="entry name" value="ARSENATE REDUCTASE"/>
    <property type="match status" value="1"/>
</dbReference>
<keyword evidence="4" id="KW-1185">Reference proteome</keyword>